<dbReference type="EMBL" id="KN846951">
    <property type="protein sequence ID" value="KIV85137.1"/>
    <property type="molecule type" value="Genomic_DNA"/>
</dbReference>
<reference evidence="2 3" key="1">
    <citation type="submission" date="2015-01" db="EMBL/GenBank/DDBJ databases">
        <title>The Genome Sequence of Exophiala sideris CBS121828.</title>
        <authorList>
            <consortium name="The Broad Institute Genomics Platform"/>
            <person name="Cuomo C."/>
            <person name="de Hoog S."/>
            <person name="Gorbushina A."/>
            <person name="Stielow B."/>
            <person name="Teixiera M."/>
            <person name="Abouelleil A."/>
            <person name="Chapman S.B."/>
            <person name="Priest M."/>
            <person name="Young S.K."/>
            <person name="Wortman J."/>
            <person name="Nusbaum C."/>
            <person name="Birren B."/>
        </authorList>
    </citation>
    <scope>NUCLEOTIDE SEQUENCE [LARGE SCALE GENOMIC DNA]</scope>
    <source>
        <strain evidence="2 3">CBS 121828</strain>
    </source>
</reference>
<evidence type="ECO:0000313" key="2">
    <source>
        <dbReference type="EMBL" id="KIV85137.1"/>
    </source>
</evidence>
<dbReference type="OrthoDB" id="336240at2759"/>
<protein>
    <submittedName>
        <fullName evidence="2">Uncharacterized protein</fullName>
    </submittedName>
</protein>
<feature type="compositionally biased region" description="Polar residues" evidence="1">
    <location>
        <begin position="896"/>
        <end position="908"/>
    </location>
</feature>
<feature type="region of interest" description="Disordered" evidence="1">
    <location>
        <begin position="827"/>
        <end position="846"/>
    </location>
</feature>
<dbReference type="InterPro" id="IPR012677">
    <property type="entry name" value="Nucleotide-bd_a/b_plait_sf"/>
</dbReference>
<organism evidence="2 3">
    <name type="scientific">Exophiala sideris</name>
    <dbReference type="NCBI Taxonomy" id="1016849"/>
    <lineage>
        <taxon>Eukaryota</taxon>
        <taxon>Fungi</taxon>
        <taxon>Dikarya</taxon>
        <taxon>Ascomycota</taxon>
        <taxon>Pezizomycotina</taxon>
        <taxon>Eurotiomycetes</taxon>
        <taxon>Chaetothyriomycetidae</taxon>
        <taxon>Chaetothyriales</taxon>
        <taxon>Herpotrichiellaceae</taxon>
        <taxon>Exophiala</taxon>
    </lineage>
</organism>
<dbReference type="STRING" id="1016849.A0A0D1YQV9"/>
<gene>
    <name evidence="2" type="ORF">PV11_00871</name>
</gene>
<feature type="region of interest" description="Disordered" evidence="1">
    <location>
        <begin position="1"/>
        <end position="86"/>
    </location>
</feature>
<feature type="region of interest" description="Disordered" evidence="1">
    <location>
        <begin position="870"/>
        <end position="927"/>
    </location>
</feature>
<feature type="compositionally biased region" description="Polar residues" evidence="1">
    <location>
        <begin position="917"/>
        <end position="927"/>
    </location>
</feature>
<evidence type="ECO:0000313" key="3">
    <source>
        <dbReference type="Proteomes" id="UP000053599"/>
    </source>
</evidence>
<feature type="compositionally biased region" description="Polar residues" evidence="1">
    <location>
        <begin position="1"/>
        <end position="13"/>
    </location>
</feature>
<feature type="compositionally biased region" description="Basic and acidic residues" evidence="1">
    <location>
        <begin position="39"/>
        <end position="65"/>
    </location>
</feature>
<feature type="compositionally biased region" description="Polar residues" evidence="1">
    <location>
        <begin position="651"/>
        <end position="665"/>
    </location>
</feature>
<dbReference type="AlphaFoldDB" id="A0A0D1YQV9"/>
<feature type="region of interest" description="Disordered" evidence="1">
    <location>
        <begin position="643"/>
        <end position="665"/>
    </location>
</feature>
<evidence type="ECO:0000256" key="1">
    <source>
        <dbReference type="SAM" id="MobiDB-lite"/>
    </source>
</evidence>
<dbReference type="HOGENOM" id="CLU_010532_0_0_1"/>
<feature type="compositionally biased region" description="Polar residues" evidence="1">
    <location>
        <begin position="829"/>
        <end position="840"/>
    </location>
</feature>
<dbReference type="Proteomes" id="UP000053599">
    <property type="component" value="Unassembled WGS sequence"/>
</dbReference>
<accession>A0A0D1YQV9</accession>
<proteinExistence type="predicted"/>
<sequence length="927" mass="101306">MDNDQTSTSSSSIVGGAVEQEDPFVSPEMSQPGPAIVERPQDNPEHRFYSRHRGDVNVAHHDRVHGTNQSFPPRPHMTSGAQPSASYVIPPRRLTSAIPTSQPMNWAHRTPSNSYPPFNTTFSQQAPVHSFHQPMAAMGSVVAFDPNSDPPFVDRTRLFIPRANGVIRIKNIPYGLTMAEVQQFICKHLHFDDLIKAHEEGFPIHIIMERSTGKTMDAYVETTSTEVAAQAWEHGFGPARMRHPKLGQRHVTVELSDQAELMADLFPRARCVIWNREKFGIPTVVQTNDIYTSGFKGFFTAEEMNGVIRHAEYPQRSPFAMRSFQRTFESTISTLYKFPWYTPDLYTLDQRDLLFKTYMRQLEILTVKVDPGSPIPREVGLDNKLLMDFLFAGMNCTGFSERQKATIAEASRRVGPGMLVSGHARNWPFQTLSADHTMLSDQDITMWFEVLSLGVTAFQSEGHNFIGLRPYLEVIRDDNGFVYFTYTDLGAELSRKIFSRMEAKVMKALMRKGWSIYMRQLGIPGISPEHETFATAGHNMVVGGGEQDDDGFSDTGIFSDNDKNAIGPALEAHEYTDEERLAAYRKVLADIKREEGAALLGQVVRYSSGNYVMVDNAGADAGLAAGMMGLDLTTNRPLGLKPSGNDHLNPESANFQPSGVSASNLVPPQVWNQTAAVTDNSANVDTAFVGSGIGNGAISPPRISTARQTNVAGPGTLGPAPVFQVPARTERRAVNITNLDGTPLSFHATNSGPPTTVRRNSLMEQGLMGGTTGSPLRYGNATSNSYPATPRRYSDAPVLMPSVGRPSPGHIRNFGMGSNVTFGAVGSGSPYSSPNRNTSPARPAVGTPFAQGMGMGMGPPAMMMSPGRTSVAGGTNTAVSRGGYVDTPRPVRQGHTRTQSRSTLSVSETIHEEGNGHDNNIGMQREY</sequence>
<name>A0A0D1YQV9_9EURO</name>
<dbReference type="Gene3D" id="3.30.70.330">
    <property type="match status" value="1"/>
</dbReference>